<evidence type="ECO:0000256" key="6">
    <source>
        <dbReference type="ARBA" id="ARBA00022723"/>
    </source>
</evidence>
<dbReference type="CDD" id="cd11317">
    <property type="entry name" value="AmyAc_bac_euk_AmyA"/>
    <property type="match status" value="1"/>
</dbReference>
<dbReference type="SMART" id="SM00642">
    <property type="entry name" value="Aamy"/>
    <property type="match status" value="1"/>
</dbReference>
<dbReference type="EMBL" id="JBHSBB010000010">
    <property type="protein sequence ID" value="MFC4032446.1"/>
    <property type="molecule type" value="Genomic_DNA"/>
</dbReference>
<keyword evidence="9 12" id="KW-0119">Carbohydrate metabolism</keyword>
<dbReference type="InterPro" id="IPR006047">
    <property type="entry name" value="GH13_cat_dom"/>
</dbReference>
<dbReference type="InterPro" id="IPR017853">
    <property type="entry name" value="GH"/>
</dbReference>
<keyword evidence="10 12" id="KW-0326">Glycosidase</keyword>
<dbReference type="Gene3D" id="2.60.40.10">
    <property type="entry name" value="Immunoglobulins"/>
    <property type="match status" value="2"/>
</dbReference>
<dbReference type="InterPro" id="IPR013780">
    <property type="entry name" value="Glyco_hydro_b"/>
</dbReference>
<evidence type="ECO:0000256" key="14">
    <source>
        <dbReference type="SAM" id="Phobius"/>
    </source>
</evidence>
<evidence type="ECO:0000256" key="11">
    <source>
        <dbReference type="RuleBase" id="RU003615"/>
    </source>
</evidence>
<dbReference type="Pfam" id="PF00128">
    <property type="entry name" value="Alpha-amylase"/>
    <property type="match status" value="1"/>
</dbReference>
<evidence type="ECO:0000256" key="1">
    <source>
        <dbReference type="ARBA" id="ARBA00000548"/>
    </source>
</evidence>
<evidence type="ECO:0000256" key="5">
    <source>
        <dbReference type="ARBA" id="ARBA00017303"/>
    </source>
</evidence>
<evidence type="ECO:0000256" key="9">
    <source>
        <dbReference type="ARBA" id="ARBA00023277"/>
    </source>
</evidence>
<sequence length="733" mass="76694">MEPFGTSHGSPQPPHPHLRQDPRPRSRRRPRVRPGGLLLAAALVAGGLLPFTLGGTAQASASNGGDVIANLFEWNWPSVASECTTVLGPKGYGAVQVSPPQDSIRLAGTSHAWWDVYQPVGYDLSSRMGNEAQFKAMVTACHNAGVKVYTDAVINHMSGNDQPSTDSYGGDSFNVTAKTYAAVPYGPADFHAYPANCPNPDMAINDWNSQQQVQECDLSNLADLNTESDNVRSKIAGYLNKLIADGVDGFRVDSAKHINQADMANIESRLTNTLWGQRPYVLQEVYTGSTGNLAPAAFEANGSVIGFDYAYAMKAQFQGNIANLRTFGQSWGLEPSDKDGAMVTNHDTERNGSTLNYKNGSQYTLATEFMLAWGYGVPSVYSGFAFNGSDDSPPAASNGMVTATDCSSAAWVCTDRNHGIANMVGWHNAAQGQPVANWWDNGNNAIAFSRGAKAWVAINNSGGAVTQTFSTGLRAGTYCDVIHGDTTASGSCTGPAVTVNAAGSASVTVPAGDSVALYGAGTATPPTSPPPTTPGYVAETFHEAEAAPSGQQVYLVGSLPALGNWAPASAIALSTSNRSAWSGTVSLPANTSFEYKYILKDASGNVTWEPGNNHTASTGAGGGTLNDSWGTQSGGGTNQVTVAFHETKAAPSGQQVYVLGSIPALATWNTQAAIPLTVSGQTAWATTVAMAPNTSFEYKYILKDASGNVTWESGANRTAGSGATGVTLNDTWK</sequence>
<dbReference type="Gene3D" id="3.20.20.80">
    <property type="entry name" value="Glycosidases"/>
    <property type="match status" value="1"/>
</dbReference>
<dbReference type="SMART" id="SM00632">
    <property type="entry name" value="Aamy_C"/>
    <property type="match status" value="1"/>
</dbReference>
<dbReference type="PANTHER" id="PTHR43447">
    <property type="entry name" value="ALPHA-AMYLASE"/>
    <property type="match status" value="1"/>
</dbReference>
<dbReference type="RefSeq" id="WP_386429416.1">
    <property type="nucleotide sequence ID" value="NZ_JBHSBB010000010.1"/>
</dbReference>
<accession>A0ABV8HQQ0</accession>
<evidence type="ECO:0000256" key="4">
    <source>
        <dbReference type="ARBA" id="ARBA00012595"/>
    </source>
</evidence>
<comment type="cofactor">
    <cofactor evidence="2">
        <name>Ca(2+)</name>
        <dbReference type="ChEBI" id="CHEBI:29108"/>
    </cofactor>
</comment>
<dbReference type="InterPro" id="IPR006046">
    <property type="entry name" value="Alpha_amylase"/>
</dbReference>
<feature type="region of interest" description="Disordered" evidence="13">
    <location>
        <begin position="1"/>
        <end position="31"/>
    </location>
</feature>
<dbReference type="SUPFAM" id="SSF49452">
    <property type="entry name" value="Starch-binding domain-like"/>
    <property type="match status" value="2"/>
</dbReference>
<keyword evidence="7 12" id="KW-0378">Hydrolase</keyword>
<comment type="catalytic activity">
    <reaction evidence="1 12">
        <text>Endohydrolysis of (1-&gt;4)-alpha-D-glucosidic linkages in polysaccharides containing three or more (1-&gt;4)-alpha-linked D-glucose units.</text>
        <dbReference type="EC" id="3.2.1.1"/>
    </reaction>
</comment>
<dbReference type="Pfam" id="PF00686">
    <property type="entry name" value="CBM_20"/>
    <property type="match status" value="2"/>
</dbReference>
<organism evidence="16 17">
    <name type="scientific">Streptomyces polygonati</name>
    <dbReference type="NCBI Taxonomy" id="1617087"/>
    <lineage>
        <taxon>Bacteria</taxon>
        <taxon>Bacillati</taxon>
        <taxon>Actinomycetota</taxon>
        <taxon>Actinomycetes</taxon>
        <taxon>Kitasatosporales</taxon>
        <taxon>Streptomycetaceae</taxon>
        <taxon>Streptomyces</taxon>
    </lineage>
</organism>
<evidence type="ECO:0000256" key="12">
    <source>
        <dbReference type="RuleBase" id="RU361134"/>
    </source>
</evidence>
<evidence type="ECO:0000256" key="13">
    <source>
        <dbReference type="SAM" id="MobiDB-lite"/>
    </source>
</evidence>
<protein>
    <recommendedName>
        <fullName evidence="5 12">Alpha-amylase</fullName>
        <ecNumber evidence="4 12">3.2.1.1</ecNumber>
    </recommendedName>
</protein>
<dbReference type="SMART" id="SM01065">
    <property type="entry name" value="CBM_2"/>
    <property type="match status" value="2"/>
</dbReference>
<feature type="domain" description="CBM20" evidence="15">
    <location>
        <begin position="531"/>
        <end position="631"/>
    </location>
</feature>
<evidence type="ECO:0000256" key="3">
    <source>
        <dbReference type="ARBA" id="ARBA00008061"/>
    </source>
</evidence>
<evidence type="ECO:0000256" key="10">
    <source>
        <dbReference type="ARBA" id="ARBA00023295"/>
    </source>
</evidence>
<gene>
    <name evidence="16" type="ORF">ACFO3J_13255</name>
</gene>
<keyword evidence="14" id="KW-1133">Transmembrane helix</keyword>
<dbReference type="SUPFAM" id="SSF51445">
    <property type="entry name" value="(Trans)glycosidases"/>
    <property type="match status" value="1"/>
</dbReference>
<dbReference type="InterPro" id="IPR013783">
    <property type="entry name" value="Ig-like_fold"/>
</dbReference>
<dbReference type="InterPro" id="IPR013784">
    <property type="entry name" value="Carb-bd-like_fold"/>
</dbReference>
<keyword evidence="17" id="KW-1185">Reference proteome</keyword>
<evidence type="ECO:0000256" key="7">
    <source>
        <dbReference type="ARBA" id="ARBA00022801"/>
    </source>
</evidence>
<evidence type="ECO:0000256" key="2">
    <source>
        <dbReference type="ARBA" id="ARBA00001913"/>
    </source>
</evidence>
<keyword evidence="14" id="KW-0472">Membrane</keyword>
<reference evidence="17" key="1">
    <citation type="journal article" date="2019" name="Int. J. Syst. Evol. Microbiol.">
        <title>The Global Catalogue of Microorganisms (GCM) 10K type strain sequencing project: providing services to taxonomists for standard genome sequencing and annotation.</title>
        <authorList>
            <consortium name="The Broad Institute Genomics Platform"/>
            <consortium name="The Broad Institute Genome Sequencing Center for Infectious Disease"/>
            <person name="Wu L."/>
            <person name="Ma J."/>
        </authorList>
    </citation>
    <scope>NUCLEOTIDE SEQUENCE [LARGE SCALE GENOMIC DNA]</scope>
    <source>
        <strain evidence="17">CGMCC 4.7237</strain>
    </source>
</reference>
<dbReference type="SUPFAM" id="SSF51011">
    <property type="entry name" value="Glycosyl hydrolase domain"/>
    <property type="match status" value="1"/>
</dbReference>
<evidence type="ECO:0000259" key="15">
    <source>
        <dbReference type="PROSITE" id="PS51166"/>
    </source>
</evidence>
<comment type="similarity">
    <text evidence="3 11">Belongs to the glycosyl hydrolase 13 family.</text>
</comment>
<keyword evidence="14" id="KW-0812">Transmembrane</keyword>
<dbReference type="Proteomes" id="UP001595765">
    <property type="component" value="Unassembled WGS sequence"/>
</dbReference>
<keyword evidence="8" id="KW-0106">Calcium</keyword>
<feature type="transmembrane region" description="Helical" evidence="14">
    <location>
        <begin position="35"/>
        <end position="53"/>
    </location>
</feature>
<feature type="domain" description="CBM20" evidence="15">
    <location>
        <begin position="634"/>
        <end position="733"/>
    </location>
</feature>
<keyword evidence="6" id="KW-0479">Metal-binding</keyword>
<evidence type="ECO:0000256" key="8">
    <source>
        <dbReference type="ARBA" id="ARBA00022837"/>
    </source>
</evidence>
<dbReference type="Gene3D" id="2.60.40.1180">
    <property type="entry name" value="Golgi alpha-mannosidase II"/>
    <property type="match status" value="1"/>
</dbReference>
<dbReference type="PROSITE" id="PS51166">
    <property type="entry name" value="CBM20"/>
    <property type="match status" value="2"/>
</dbReference>
<dbReference type="InterPro" id="IPR031319">
    <property type="entry name" value="A-amylase_C"/>
</dbReference>
<dbReference type="EC" id="3.2.1.1" evidence="4 12"/>
<dbReference type="InterPro" id="IPR002044">
    <property type="entry name" value="CBM20"/>
</dbReference>
<dbReference type="PRINTS" id="PR00110">
    <property type="entry name" value="ALPHAAMYLASE"/>
</dbReference>
<evidence type="ECO:0000313" key="17">
    <source>
        <dbReference type="Proteomes" id="UP001595765"/>
    </source>
</evidence>
<evidence type="ECO:0000313" key="16">
    <source>
        <dbReference type="EMBL" id="MFC4032446.1"/>
    </source>
</evidence>
<name>A0ABV8HQQ0_9ACTN</name>
<comment type="caution">
    <text evidence="16">The sequence shown here is derived from an EMBL/GenBank/DDBJ whole genome shotgun (WGS) entry which is preliminary data.</text>
</comment>
<proteinExistence type="inferred from homology"/>